<reference evidence="1 2" key="2">
    <citation type="journal article" date="1995" name="Appl. Microbiol. Biotechnol.">
        <title>Purification and properties of an alkaline protease from alkalophilic Bacillus sp. KSM-K16.</title>
        <authorList>
            <person name="Kobayashi T."/>
            <person name="Hakamada Y."/>
            <person name="Adachi S."/>
            <person name="Hitomi J."/>
            <person name="Yoshimatsu T."/>
            <person name="Koike K."/>
            <person name="Kawai S."/>
            <person name="Ito S."/>
        </authorList>
    </citation>
    <scope>NUCLEOTIDE SEQUENCE [LARGE SCALE GENOMIC DNA]</scope>
    <source>
        <strain evidence="1 2">KSM-K16</strain>
    </source>
</reference>
<reference evidence="1 2" key="5">
    <citation type="journal article" date="2007" name="Extremophiles">
        <title>Intragenomic diversity of the V1 regions of 16S rRNA genes in high-alkaline protease-producing Bacillus clausii spp.</title>
        <authorList>
            <person name="Kageyama Y."/>
            <person name="Takaki Y."/>
            <person name="Shimamura S."/>
            <person name="Nishi S."/>
            <person name="Nogi Y."/>
            <person name="Uchimura K."/>
            <person name="Kobayashi T."/>
            <person name="Hitomi J."/>
            <person name="Ozaki K."/>
            <person name="Kawai S."/>
            <person name="Ito S."/>
            <person name="Horikoshi K."/>
        </authorList>
    </citation>
    <scope>NUCLEOTIDE SEQUENCE [LARGE SCALE GENOMIC DNA]</scope>
    <source>
        <strain evidence="1 2">KSM-K16</strain>
    </source>
</reference>
<accession>Q5WE41</accession>
<proteinExistence type="predicted"/>
<evidence type="ECO:0000313" key="2">
    <source>
        <dbReference type="Proteomes" id="UP000001168"/>
    </source>
</evidence>
<name>Q5WE41_SHOC1</name>
<evidence type="ECO:0000313" key="1">
    <source>
        <dbReference type="EMBL" id="BAD65369.1"/>
    </source>
</evidence>
<reference evidence="1 2" key="1">
    <citation type="journal article" date="1994" name="J. Ferment. Bioeng.">
        <title>Molecular cloning and nucleotide sequence of the gene for an alkaline protease from the alkalophilic Bacillus sp. KSM-K16.</title>
        <authorList>
            <person name="Hakamada Y."/>
            <person name="Kobayashi T."/>
            <person name="Hitomi J."/>
            <person name="Kawai S."/>
            <person name="Ito S."/>
        </authorList>
    </citation>
    <scope>NUCLEOTIDE SEQUENCE [LARGE SCALE GENOMIC DNA]</scope>
    <source>
        <strain evidence="1 2">KSM-K16</strain>
    </source>
</reference>
<dbReference type="HOGENOM" id="CLU_1966099_0_0_9"/>
<organism evidence="1 2">
    <name type="scientific">Shouchella clausii (strain KSM-K16)</name>
    <name type="common">Alkalihalobacillus clausii</name>
    <dbReference type="NCBI Taxonomy" id="66692"/>
    <lineage>
        <taxon>Bacteria</taxon>
        <taxon>Bacillati</taxon>
        <taxon>Bacillota</taxon>
        <taxon>Bacilli</taxon>
        <taxon>Bacillales</taxon>
        <taxon>Bacillaceae</taxon>
        <taxon>Shouchella</taxon>
    </lineage>
</organism>
<protein>
    <submittedName>
        <fullName evidence="1">Uncharacterized protein</fullName>
    </submittedName>
</protein>
<dbReference type="OrthoDB" id="2363341at2"/>
<gene>
    <name evidence="1" type="ordered locus">ABC2835</name>
</gene>
<reference evidence="2" key="4">
    <citation type="submission" date="2003-10" db="EMBL/GenBank/DDBJ databases">
        <title>The complete genome sequence of the alkaliphilic Bacillus clausii KSM-K16.</title>
        <authorList>
            <person name="Takaki Y."/>
            <person name="Kageyama Y."/>
            <person name="Shimamura S."/>
            <person name="Suzuki H."/>
            <person name="Nishi S."/>
            <person name="Hatada Y."/>
            <person name="Kawai S."/>
            <person name="Ito S."/>
            <person name="Horikoshi K."/>
        </authorList>
    </citation>
    <scope>NUCLEOTIDE SEQUENCE [LARGE SCALE GENOMIC DNA]</scope>
    <source>
        <strain evidence="2">KSM-K16</strain>
    </source>
</reference>
<reference evidence="1 2" key="3">
    <citation type="journal article" date="1997" name="Protein Eng.">
        <title>High-resolution crystal structure of M-protease: phylogeny aided analysis of the high-alkaline adaptation mechanism.</title>
        <authorList>
            <person name="Shirai T."/>
            <person name="Suzuki A."/>
            <person name="Yamane T."/>
            <person name="Ashida T."/>
            <person name="Kobayashi T."/>
            <person name="Ito S."/>
        </authorList>
    </citation>
    <scope>NUCLEOTIDE SEQUENCE [LARGE SCALE GENOMIC DNA]</scope>
    <source>
        <strain evidence="1 2">KSM-K16</strain>
    </source>
</reference>
<dbReference type="AlphaFoldDB" id="Q5WE41"/>
<dbReference type="EMBL" id="AP006627">
    <property type="protein sequence ID" value="BAD65369.1"/>
    <property type="molecule type" value="Genomic_DNA"/>
</dbReference>
<dbReference type="Proteomes" id="UP000001168">
    <property type="component" value="Chromosome"/>
</dbReference>
<keyword evidence="2" id="KW-1185">Reference proteome</keyword>
<dbReference type="RefSeq" id="WP_011247677.1">
    <property type="nucleotide sequence ID" value="NC_006582.1"/>
</dbReference>
<sequence>MSYTLKFSRTGFKGGTNILASVHMQLTEHGITLDAEKTGKTYLPVGTPVARNLETGKYEVYADGEDGAAPEGYDDFALLNVDVEVDGENDVIIGEVLIRASVYEAKLPDTVTETFKKLTSPYIRYVKHV</sequence>
<dbReference type="eggNOG" id="ENOG502ZG4Q">
    <property type="taxonomic scope" value="Bacteria"/>
</dbReference>
<dbReference type="STRING" id="66692.ABC2835"/>
<dbReference type="KEGG" id="bcl:ABC2835"/>